<keyword evidence="1" id="KW-0472">Membrane</keyword>
<dbReference type="EMBL" id="BSDR01000001">
    <property type="protein sequence ID" value="GLI35941.1"/>
    <property type="molecule type" value="Genomic_DNA"/>
</dbReference>
<evidence type="ECO:0000313" key="3">
    <source>
        <dbReference type="Proteomes" id="UP001144372"/>
    </source>
</evidence>
<feature type="transmembrane region" description="Helical" evidence="1">
    <location>
        <begin position="64"/>
        <end position="84"/>
    </location>
</feature>
<protein>
    <submittedName>
        <fullName evidence="2">Membrane protein</fullName>
    </submittedName>
</protein>
<name>A0A9W6LAM5_9BACT</name>
<sequence length="186" mass="20770">MGKTIVPTIISHTFVAIAAAKAFAPADVPRGFYLASVVCSILPDADVLAFRFGIPYHHLFGHRGFFHSLTFAVILSGLVTFALLRDAEILPKRSLFYFLFFFLVTASHGILDALTDGGLGIALFAPFDSERYFFPWTPIKVSPIGLKAFFSHWGYMVLKSELLWVWLPSTLLMVLALFIRAALRRL</sequence>
<feature type="transmembrane region" description="Helical" evidence="1">
    <location>
        <begin position="31"/>
        <end position="52"/>
    </location>
</feature>
<proteinExistence type="predicted"/>
<accession>A0A9W6LAM5</accession>
<evidence type="ECO:0000256" key="1">
    <source>
        <dbReference type="SAM" id="Phobius"/>
    </source>
</evidence>
<gene>
    <name evidence="2" type="primary">ybcI</name>
    <name evidence="2" type="ORF">DAMNIGENAA_33740</name>
</gene>
<keyword evidence="3" id="KW-1185">Reference proteome</keyword>
<keyword evidence="1" id="KW-1133">Transmembrane helix</keyword>
<organism evidence="2 3">
    <name type="scientific">Desulforhabdus amnigena</name>
    <dbReference type="NCBI Taxonomy" id="40218"/>
    <lineage>
        <taxon>Bacteria</taxon>
        <taxon>Pseudomonadati</taxon>
        <taxon>Thermodesulfobacteriota</taxon>
        <taxon>Syntrophobacteria</taxon>
        <taxon>Syntrophobacterales</taxon>
        <taxon>Syntrophobacteraceae</taxon>
        <taxon>Desulforhabdus</taxon>
    </lineage>
</organism>
<dbReference type="InterPro" id="IPR007404">
    <property type="entry name" value="YdjM-like"/>
</dbReference>
<dbReference type="PANTHER" id="PTHR35531">
    <property type="entry name" value="INNER MEMBRANE PROTEIN YBCI-RELATED"/>
    <property type="match status" value="1"/>
</dbReference>
<dbReference type="PANTHER" id="PTHR35531:SF1">
    <property type="entry name" value="INNER MEMBRANE PROTEIN YBCI-RELATED"/>
    <property type="match status" value="1"/>
</dbReference>
<evidence type="ECO:0000313" key="2">
    <source>
        <dbReference type="EMBL" id="GLI35941.1"/>
    </source>
</evidence>
<dbReference type="AlphaFoldDB" id="A0A9W6LAM5"/>
<feature type="transmembrane region" description="Helical" evidence="1">
    <location>
        <begin position="6"/>
        <end position="24"/>
    </location>
</feature>
<dbReference type="Pfam" id="PF04307">
    <property type="entry name" value="YdjM"/>
    <property type="match status" value="1"/>
</dbReference>
<dbReference type="Proteomes" id="UP001144372">
    <property type="component" value="Unassembled WGS sequence"/>
</dbReference>
<feature type="transmembrane region" description="Helical" evidence="1">
    <location>
        <begin position="163"/>
        <end position="183"/>
    </location>
</feature>
<comment type="caution">
    <text evidence="2">The sequence shown here is derived from an EMBL/GenBank/DDBJ whole genome shotgun (WGS) entry which is preliminary data.</text>
</comment>
<reference evidence="2" key="1">
    <citation type="submission" date="2022-12" db="EMBL/GenBank/DDBJ databases">
        <title>Reference genome sequencing for broad-spectrum identification of bacterial and archaeal isolates by mass spectrometry.</title>
        <authorList>
            <person name="Sekiguchi Y."/>
            <person name="Tourlousse D.M."/>
        </authorList>
    </citation>
    <scope>NUCLEOTIDE SEQUENCE</scope>
    <source>
        <strain evidence="2">ASRB1</strain>
    </source>
</reference>
<feature type="transmembrane region" description="Helical" evidence="1">
    <location>
        <begin position="96"/>
        <end position="125"/>
    </location>
</feature>
<keyword evidence="1" id="KW-0812">Transmembrane</keyword>